<organism evidence="2 3">
    <name type="scientific">Halomonas qinghailakensis</name>
    <dbReference type="NCBI Taxonomy" id="2937790"/>
    <lineage>
        <taxon>Bacteria</taxon>
        <taxon>Pseudomonadati</taxon>
        <taxon>Pseudomonadota</taxon>
        <taxon>Gammaproteobacteria</taxon>
        <taxon>Oceanospirillales</taxon>
        <taxon>Halomonadaceae</taxon>
        <taxon>Halomonas</taxon>
    </lineage>
</organism>
<evidence type="ECO:0000313" key="2">
    <source>
        <dbReference type="EMBL" id="UYO74646.1"/>
    </source>
</evidence>
<keyword evidence="3" id="KW-1185">Reference proteome</keyword>
<protein>
    <submittedName>
        <fullName evidence="2">Uncharacterized protein</fullName>
    </submittedName>
</protein>
<keyword evidence="1" id="KW-0732">Signal</keyword>
<dbReference type="KEGG" id="hqn:M0220_00340"/>
<gene>
    <name evidence="2" type="ORF">M0220_00340</name>
</gene>
<dbReference type="Proteomes" id="UP001164935">
    <property type="component" value="Chromosome"/>
</dbReference>
<evidence type="ECO:0000256" key="1">
    <source>
        <dbReference type="SAM" id="SignalP"/>
    </source>
</evidence>
<dbReference type="EMBL" id="CP096973">
    <property type="protein sequence ID" value="UYO74646.1"/>
    <property type="molecule type" value="Genomic_DNA"/>
</dbReference>
<feature type="signal peptide" evidence="1">
    <location>
        <begin position="1"/>
        <end position="20"/>
    </location>
</feature>
<proteinExistence type="predicted"/>
<sequence>MIYRFFYIAVIASFSMLANAQDCPSELDKGIKLINKIDGYSLEFRPVDNSLVSRSRISQPIGEVEQRQMAYGLLTLKVENDGGKEIATHEADLTDLIQLDENNFWASKVVFSTQALDGSTIRSDHGHNRLEYLDSTTHHIGECQYDVWHLLLRRTTLTNLDGSEIELENSNTVFHARMVEFEVYWSPMLGITLTHTLPGNAFEPGEWIVFDKIQQLF</sequence>
<feature type="chain" id="PRO_5041259087" evidence="1">
    <location>
        <begin position="21"/>
        <end position="217"/>
    </location>
</feature>
<name>A0AA46YP27_9GAMM</name>
<dbReference type="RefSeq" id="WP_264018359.1">
    <property type="nucleotide sequence ID" value="NZ_CP096973.1"/>
</dbReference>
<reference evidence="2" key="1">
    <citation type="submission" date="2022-05" db="EMBL/GenBank/DDBJ databases">
        <title>Complete sequence of a novel PHA-producing Halomonas strain.</title>
        <authorList>
            <person name="Zheng Z."/>
        </authorList>
    </citation>
    <scope>NUCLEOTIDE SEQUENCE</scope>
    <source>
        <strain evidence="2">ZZQ-149</strain>
    </source>
</reference>
<dbReference type="AlphaFoldDB" id="A0AA46YP27"/>
<accession>A0AA46YP27</accession>
<evidence type="ECO:0000313" key="3">
    <source>
        <dbReference type="Proteomes" id="UP001164935"/>
    </source>
</evidence>